<evidence type="ECO:0000256" key="1">
    <source>
        <dbReference type="ARBA" id="ARBA00006594"/>
    </source>
</evidence>
<evidence type="ECO:0000256" key="4">
    <source>
        <dbReference type="ARBA" id="ARBA00022679"/>
    </source>
</evidence>
<organism evidence="8 9">
    <name type="scientific">Mesocricetibacter intestinalis</name>
    <dbReference type="NCBI Taxonomy" id="1521930"/>
    <lineage>
        <taxon>Bacteria</taxon>
        <taxon>Pseudomonadati</taxon>
        <taxon>Pseudomonadota</taxon>
        <taxon>Gammaproteobacteria</taxon>
        <taxon>Pasteurellales</taxon>
        <taxon>Pasteurellaceae</taxon>
        <taxon>Mesocricetibacter</taxon>
    </lineage>
</organism>
<dbReference type="Proteomes" id="UP000295657">
    <property type="component" value="Unassembled WGS sequence"/>
</dbReference>
<dbReference type="GO" id="GO:0009007">
    <property type="term" value="F:site-specific DNA-methyltransferase (adenine-specific) activity"/>
    <property type="evidence" value="ECO:0007669"/>
    <property type="project" value="UniProtKB-EC"/>
</dbReference>
<keyword evidence="3 8" id="KW-0489">Methyltransferase</keyword>
<evidence type="ECO:0000256" key="5">
    <source>
        <dbReference type="ARBA" id="ARBA00022691"/>
    </source>
</evidence>
<dbReference type="InterPro" id="IPR029063">
    <property type="entry name" value="SAM-dependent_MTases_sf"/>
</dbReference>
<dbReference type="InterPro" id="IPR002052">
    <property type="entry name" value="DNA_methylase_N6_adenine_CS"/>
</dbReference>
<protein>
    <recommendedName>
        <fullName evidence="2">site-specific DNA-methyltransferase (adenine-specific)</fullName>
        <ecNumber evidence="2">2.1.1.72</ecNumber>
    </recommendedName>
</protein>
<comment type="similarity">
    <text evidence="1">Belongs to the N(4)/N(6)-methyltransferase family.</text>
</comment>
<dbReference type="EMBL" id="SNYQ01000002">
    <property type="protein sequence ID" value="TDQ59025.1"/>
    <property type="molecule type" value="Genomic_DNA"/>
</dbReference>
<keyword evidence="9" id="KW-1185">Reference proteome</keyword>
<dbReference type="SUPFAM" id="SSF53335">
    <property type="entry name" value="S-adenosyl-L-methionine-dependent methyltransferases"/>
    <property type="match status" value="1"/>
</dbReference>
<dbReference type="InterPro" id="IPR002295">
    <property type="entry name" value="N4/N6-MTase_EcoPI_Mod-like"/>
</dbReference>
<reference evidence="8 9" key="1">
    <citation type="submission" date="2019-03" db="EMBL/GenBank/DDBJ databases">
        <title>Genomic Encyclopedia of Type Strains, Phase IV (KMG-IV): sequencing the most valuable type-strain genomes for metagenomic binning, comparative biology and taxonomic classification.</title>
        <authorList>
            <person name="Goeker M."/>
        </authorList>
    </citation>
    <scope>NUCLEOTIDE SEQUENCE [LARGE SCALE GENOMIC DNA]</scope>
    <source>
        <strain evidence="8 9">DSM 28403</strain>
    </source>
</reference>
<dbReference type="RefSeq" id="WP_133543712.1">
    <property type="nucleotide sequence ID" value="NZ_SNYQ01000002.1"/>
</dbReference>
<evidence type="ECO:0000256" key="2">
    <source>
        <dbReference type="ARBA" id="ARBA00011900"/>
    </source>
</evidence>
<comment type="caution">
    <text evidence="8">The sequence shown here is derived from an EMBL/GenBank/DDBJ whole genome shotgun (WGS) entry which is preliminary data.</text>
</comment>
<name>A0A4R6VBI7_9PAST</name>
<evidence type="ECO:0000256" key="6">
    <source>
        <dbReference type="ARBA" id="ARBA00047942"/>
    </source>
</evidence>
<comment type="catalytic activity">
    <reaction evidence="6">
        <text>a 2'-deoxyadenosine in DNA + S-adenosyl-L-methionine = an N(6)-methyl-2'-deoxyadenosine in DNA + S-adenosyl-L-homocysteine + H(+)</text>
        <dbReference type="Rhea" id="RHEA:15197"/>
        <dbReference type="Rhea" id="RHEA-COMP:12418"/>
        <dbReference type="Rhea" id="RHEA-COMP:12419"/>
        <dbReference type="ChEBI" id="CHEBI:15378"/>
        <dbReference type="ChEBI" id="CHEBI:57856"/>
        <dbReference type="ChEBI" id="CHEBI:59789"/>
        <dbReference type="ChEBI" id="CHEBI:90615"/>
        <dbReference type="ChEBI" id="CHEBI:90616"/>
        <dbReference type="EC" id="2.1.1.72"/>
    </reaction>
</comment>
<dbReference type="Pfam" id="PF01555">
    <property type="entry name" value="N6_N4_Mtase"/>
    <property type="match status" value="1"/>
</dbReference>
<dbReference type="CDD" id="cd02440">
    <property type="entry name" value="AdoMet_MTases"/>
    <property type="match status" value="1"/>
</dbReference>
<gene>
    <name evidence="8" type="ORF">EDC45_0817</name>
</gene>
<dbReference type="PRINTS" id="PR00506">
    <property type="entry name" value="D21N6MTFRASE"/>
</dbReference>
<dbReference type="AlphaFoldDB" id="A0A4R6VBI7"/>
<evidence type="ECO:0000259" key="7">
    <source>
        <dbReference type="Pfam" id="PF01555"/>
    </source>
</evidence>
<dbReference type="Gene3D" id="3.40.50.150">
    <property type="entry name" value="Vaccinia Virus protein VP39"/>
    <property type="match status" value="1"/>
</dbReference>
<dbReference type="GO" id="GO:0003677">
    <property type="term" value="F:DNA binding"/>
    <property type="evidence" value="ECO:0007669"/>
    <property type="project" value="InterPro"/>
</dbReference>
<dbReference type="GO" id="GO:0008170">
    <property type="term" value="F:N-methyltransferase activity"/>
    <property type="evidence" value="ECO:0007669"/>
    <property type="project" value="InterPro"/>
</dbReference>
<evidence type="ECO:0000313" key="8">
    <source>
        <dbReference type="EMBL" id="TDQ59025.1"/>
    </source>
</evidence>
<dbReference type="OrthoDB" id="9816043at2"/>
<dbReference type="InterPro" id="IPR002941">
    <property type="entry name" value="DNA_methylase_N4/N6"/>
</dbReference>
<dbReference type="PROSITE" id="PS00092">
    <property type="entry name" value="N6_MTASE"/>
    <property type="match status" value="1"/>
</dbReference>
<evidence type="ECO:0000256" key="3">
    <source>
        <dbReference type="ARBA" id="ARBA00022603"/>
    </source>
</evidence>
<accession>A0A4R6VBI7</accession>
<keyword evidence="5" id="KW-0949">S-adenosyl-L-methionine</keyword>
<keyword evidence="4 8" id="KW-0808">Transferase</keyword>
<proteinExistence type="inferred from homology"/>
<dbReference type="EC" id="2.1.1.72" evidence="2"/>
<evidence type="ECO:0000313" key="9">
    <source>
        <dbReference type="Proteomes" id="UP000295657"/>
    </source>
</evidence>
<sequence length="367" mass="42048">MELIYQGKKSVEEILELSKCSPDAYKIEKERNLFFFGDNFKALSVLLAQGLKGSIDLIYIDPPYNTNQVFTVSEGERSSTISRTKSSNTLIAYNDNFTLSNYLEFMRERLFLIRELLSDIGSLYVHIDSKMGHYLKLILDEVFGADNFINDISRIKSNPKNFSRRAYGNEKDIVLFYAKNHKKNIFNNVTEPLSEDDKIRMFNKVDGAGRRYNTVPVHAPGETVNGDTGREWKGMLPPKGRHWRVSPKELDELDAKNLIEWSKNGVPRIKKFADEHKGKKIQDVWTFKDPAYPIYPTEKNLQMLEMIIAQSSNQDSIVLDCFAGSGSTLKMAEKLGRQWIGVDISPVSLNVVQKNLEKIDFQLIKLD</sequence>
<dbReference type="GO" id="GO:0032259">
    <property type="term" value="P:methylation"/>
    <property type="evidence" value="ECO:0007669"/>
    <property type="project" value="UniProtKB-KW"/>
</dbReference>
<feature type="domain" description="DNA methylase N-4/N-6" evidence="7">
    <location>
        <begin position="55"/>
        <end position="350"/>
    </location>
</feature>